<accession>A0A1H4GBR9</accession>
<dbReference type="Pfam" id="PF02018">
    <property type="entry name" value="CBM_4_9"/>
    <property type="match status" value="1"/>
</dbReference>
<name>A0A1H4GBR9_9GAMM</name>
<evidence type="ECO:0000256" key="1">
    <source>
        <dbReference type="ARBA" id="ARBA00005641"/>
    </source>
</evidence>
<feature type="signal peptide" evidence="8">
    <location>
        <begin position="1"/>
        <end position="22"/>
    </location>
</feature>
<evidence type="ECO:0000256" key="3">
    <source>
        <dbReference type="ARBA" id="ARBA00023001"/>
    </source>
</evidence>
<dbReference type="Pfam" id="PF05345">
    <property type="entry name" value="He_PIG"/>
    <property type="match status" value="2"/>
</dbReference>
<feature type="chain" id="PRO_5011598764" evidence="8">
    <location>
        <begin position="23"/>
        <end position="839"/>
    </location>
</feature>
<evidence type="ECO:0000256" key="4">
    <source>
        <dbReference type="ARBA" id="ARBA00023277"/>
    </source>
</evidence>
<evidence type="ECO:0000259" key="10">
    <source>
        <dbReference type="Pfam" id="PF01345"/>
    </source>
</evidence>
<dbReference type="Gene3D" id="2.60.40.10">
    <property type="entry name" value="Immunoglobulins"/>
    <property type="match status" value="2"/>
</dbReference>
<dbReference type="Gene3D" id="3.20.20.80">
    <property type="entry name" value="Glycosidases"/>
    <property type="match status" value="1"/>
</dbReference>
<dbReference type="InterPro" id="IPR001547">
    <property type="entry name" value="Glyco_hydro_5"/>
</dbReference>
<dbReference type="AlphaFoldDB" id="A0A1H4GBR9"/>
<keyword evidence="4" id="KW-0119">Carbohydrate metabolism</keyword>
<dbReference type="GO" id="GO:0016020">
    <property type="term" value="C:membrane"/>
    <property type="evidence" value="ECO:0007669"/>
    <property type="project" value="InterPro"/>
</dbReference>
<dbReference type="InterPro" id="IPR008979">
    <property type="entry name" value="Galactose-bd-like_sf"/>
</dbReference>
<evidence type="ECO:0000313" key="13">
    <source>
        <dbReference type="Proteomes" id="UP000199397"/>
    </source>
</evidence>
<dbReference type="InterPro" id="IPR001434">
    <property type="entry name" value="OmcB-like_DUF11"/>
</dbReference>
<gene>
    <name evidence="12" type="ORF">SAMN05660964_03381</name>
</gene>
<dbReference type="SUPFAM" id="SSF51445">
    <property type="entry name" value="(Trans)glycosidases"/>
    <property type="match status" value="1"/>
</dbReference>
<dbReference type="InterPro" id="IPR050386">
    <property type="entry name" value="Glycosyl_hydrolase_5"/>
</dbReference>
<organism evidence="12 13">
    <name type="scientific">Thiothrix caldifontis</name>
    <dbReference type="NCBI Taxonomy" id="525918"/>
    <lineage>
        <taxon>Bacteria</taxon>
        <taxon>Pseudomonadati</taxon>
        <taxon>Pseudomonadota</taxon>
        <taxon>Gammaproteobacteria</taxon>
        <taxon>Thiotrichales</taxon>
        <taxon>Thiotrichaceae</taxon>
        <taxon>Thiothrix</taxon>
    </lineage>
</organism>
<dbReference type="GO" id="GO:0005576">
    <property type="term" value="C:extracellular region"/>
    <property type="evidence" value="ECO:0007669"/>
    <property type="project" value="TreeGrafter"/>
</dbReference>
<feature type="domain" description="CBM-cenC" evidence="11">
    <location>
        <begin position="23"/>
        <end position="154"/>
    </location>
</feature>
<feature type="region of interest" description="Disordered" evidence="7">
    <location>
        <begin position="524"/>
        <end position="545"/>
    </location>
</feature>
<keyword evidence="3" id="KW-0136">Cellulose degradation</keyword>
<keyword evidence="8" id="KW-0732">Signal</keyword>
<reference evidence="12 13" key="1">
    <citation type="submission" date="2016-10" db="EMBL/GenBank/DDBJ databases">
        <authorList>
            <person name="de Groot N.N."/>
        </authorList>
    </citation>
    <scope>NUCLEOTIDE SEQUENCE [LARGE SCALE GENOMIC DNA]</scope>
    <source>
        <strain evidence="12 13">DSM 21228</strain>
    </source>
</reference>
<dbReference type="InterPro" id="IPR003305">
    <property type="entry name" value="CenC_carb-bd"/>
</dbReference>
<dbReference type="Proteomes" id="UP000199397">
    <property type="component" value="Unassembled WGS sequence"/>
</dbReference>
<proteinExistence type="inferred from homology"/>
<evidence type="ECO:0000256" key="6">
    <source>
        <dbReference type="ARBA" id="ARBA00023326"/>
    </source>
</evidence>
<sequence length="839" mass="89717">MKTYTWGLVSIPLMLAVQTALAGNLITDGGFESGALSWASTKSILTLDPVAAYAGQAGMKVDSAYSGCTTGALYTLNTANLQNGTLYEFGARVRLSSGVGSSANLSFGLIKNGATPITLDGEQSSYDAKVYPDKWTRVYGVWQASFAPTDTLKVCISGTAANKPFQVDEAFVKPLTTDEVGYQPPATLDASTLIYADGNRLVMGSQKTPFLMKGVNVYLYDLGNDVDPPPPLDDFKYKNVDEASYQEIRDLGFNSVRLMLSYNLFESSTAPGVYKNEGWALVDRHIQWAKQNGLRLILDMHVPPGGYQSNDFKGFGNRADLKKRLEDLWVAIAQRYRNETTIAAYDLINEPHINNWFIYAQTLIDKIRAVDPNHLIDVEVSFHPSDKGMYKLADDNILYDVHWYEPWSWAGSHTNNTPYTGTLEQFKQLLRNGEGLSEFYDAATDSFTVPFNIGEYGVTFEKYELAGVNGVTWLQHANAAFDHFGISRQLFHYNENNFGIYRSWNSYPNEHTKTTVALKAALPAINGAEPPPPPPPPALDITTTSLPSGMEGTAYSAQVSASGGTSPYTWSLAAGSLPAGLTLGSDGKITGTPTTAGTFSFTLAVTDQKAATDTQAISMTVTAQPVVLPPDITTTSLTAGTVGKTYSATLNVSKGTAPYSWSVDSGNLPAGLSLSTAGVLNGTPTTAGTSSFSVKVTDGKNLSDTQTLSLAINAAPPATGNADMALTKFTATSTKPKTGAAVGFNFVLKNNGKDVAKNARFVLPMPVNTAWVSGAAECVPSAAEVVCSFGDLAKGVSRDRYIYLRPAVAGALNLTGTAASDLADNVSTNNTKTISLTVK</sequence>
<dbReference type="GO" id="GO:0009986">
    <property type="term" value="C:cell surface"/>
    <property type="evidence" value="ECO:0007669"/>
    <property type="project" value="TreeGrafter"/>
</dbReference>
<dbReference type="Pfam" id="PF00150">
    <property type="entry name" value="Cellulase"/>
    <property type="match status" value="1"/>
</dbReference>
<dbReference type="PANTHER" id="PTHR31297:SF41">
    <property type="entry name" value="ENDOGLUCANASE, PUTATIVE (AFU_ORTHOLOGUE AFUA_5G01830)-RELATED"/>
    <property type="match status" value="1"/>
</dbReference>
<keyword evidence="2" id="KW-0378">Hydrolase</keyword>
<dbReference type="InterPro" id="IPR013783">
    <property type="entry name" value="Ig-like_fold"/>
</dbReference>
<comment type="similarity">
    <text evidence="1">Belongs to the glycosyl hydrolase 5 (cellulase A) family.</text>
</comment>
<dbReference type="EMBL" id="FNQP01000031">
    <property type="protein sequence ID" value="SEB07049.1"/>
    <property type="molecule type" value="Genomic_DNA"/>
</dbReference>
<evidence type="ECO:0000256" key="7">
    <source>
        <dbReference type="SAM" id="MobiDB-lite"/>
    </source>
</evidence>
<keyword evidence="13" id="KW-1185">Reference proteome</keyword>
<dbReference type="Gene3D" id="2.60.120.260">
    <property type="entry name" value="Galactose-binding domain-like"/>
    <property type="match status" value="1"/>
</dbReference>
<dbReference type="RefSeq" id="WP_093070527.1">
    <property type="nucleotide sequence ID" value="NZ_FNQP01000031.1"/>
</dbReference>
<dbReference type="SUPFAM" id="SSF49313">
    <property type="entry name" value="Cadherin-like"/>
    <property type="match status" value="2"/>
</dbReference>
<dbReference type="GO" id="GO:0030245">
    <property type="term" value="P:cellulose catabolic process"/>
    <property type="evidence" value="ECO:0007669"/>
    <property type="project" value="UniProtKB-KW"/>
</dbReference>
<dbReference type="CDD" id="cd00146">
    <property type="entry name" value="PKD"/>
    <property type="match status" value="1"/>
</dbReference>
<dbReference type="STRING" id="525918.SAMN05660964_03381"/>
<dbReference type="InterPro" id="IPR015919">
    <property type="entry name" value="Cadherin-like_sf"/>
</dbReference>
<feature type="compositionally biased region" description="Pro residues" evidence="7">
    <location>
        <begin position="529"/>
        <end position="538"/>
    </location>
</feature>
<protein>
    <submittedName>
        <fullName evidence="12">Carbohydrate binding domain-containing protein</fullName>
    </submittedName>
</protein>
<dbReference type="SUPFAM" id="SSF49785">
    <property type="entry name" value="Galactose-binding domain-like"/>
    <property type="match status" value="1"/>
</dbReference>
<dbReference type="OrthoDB" id="9800955at2"/>
<dbReference type="GO" id="GO:0008422">
    <property type="term" value="F:beta-glucosidase activity"/>
    <property type="evidence" value="ECO:0007669"/>
    <property type="project" value="TreeGrafter"/>
</dbReference>
<dbReference type="Pfam" id="PF01345">
    <property type="entry name" value="DUF11"/>
    <property type="match status" value="1"/>
</dbReference>
<keyword evidence="6" id="KW-0624">Polysaccharide degradation</keyword>
<keyword evidence="5" id="KW-0326">Glycosidase</keyword>
<feature type="domain" description="DUF11" evidence="10">
    <location>
        <begin position="723"/>
        <end position="835"/>
    </location>
</feature>
<evidence type="ECO:0000259" key="11">
    <source>
        <dbReference type="Pfam" id="PF02018"/>
    </source>
</evidence>
<evidence type="ECO:0000313" key="12">
    <source>
        <dbReference type="EMBL" id="SEB07049.1"/>
    </source>
</evidence>
<evidence type="ECO:0000256" key="8">
    <source>
        <dbReference type="SAM" id="SignalP"/>
    </source>
</evidence>
<evidence type="ECO:0000256" key="5">
    <source>
        <dbReference type="ARBA" id="ARBA00023295"/>
    </source>
</evidence>
<dbReference type="GO" id="GO:0005509">
    <property type="term" value="F:calcium ion binding"/>
    <property type="evidence" value="ECO:0007669"/>
    <property type="project" value="InterPro"/>
</dbReference>
<dbReference type="InterPro" id="IPR017853">
    <property type="entry name" value="GH"/>
</dbReference>
<evidence type="ECO:0000256" key="2">
    <source>
        <dbReference type="ARBA" id="ARBA00022801"/>
    </source>
</evidence>
<dbReference type="PANTHER" id="PTHR31297">
    <property type="entry name" value="GLUCAN ENDO-1,6-BETA-GLUCOSIDASE B"/>
    <property type="match status" value="1"/>
</dbReference>
<evidence type="ECO:0000259" key="9">
    <source>
        <dbReference type="Pfam" id="PF00150"/>
    </source>
</evidence>
<feature type="domain" description="Glycoside hydrolase family 5" evidence="9">
    <location>
        <begin position="240"/>
        <end position="459"/>
    </location>
</feature>